<dbReference type="InterPro" id="IPR029068">
    <property type="entry name" value="Glyas_Bleomycin-R_OHBP_Dase"/>
</dbReference>
<feature type="domain" description="VOC" evidence="1">
    <location>
        <begin position="1"/>
        <end position="122"/>
    </location>
</feature>
<dbReference type="CDD" id="cd07262">
    <property type="entry name" value="VOC_like"/>
    <property type="match status" value="1"/>
</dbReference>
<dbReference type="PROSITE" id="PS51819">
    <property type="entry name" value="VOC"/>
    <property type="match status" value="1"/>
</dbReference>
<dbReference type="InterPro" id="IPR004360">
    <property type="entry name" value="Glyas_Fos-R_dOase_dom"/>
</dbReference>
<dbReference type="Pfam" id="PF00903">
    <property type="entry name" value="Glyoxalase"/>
    <property type="match status" value="1"/>
</dbReference>
<gene>
    <name evidence="2" type="ORF">ACFPM8_18220</name>
</gene>
<dbReference type="Proteomes" id="UP001596045">
    <property type="component" value="Unassembled WGS sequence"/>
</dbReference>
<dbReference type="PANTHER" id="PTHR35006">
    <property type="entry name" value="GLYOXALASE FAMILY PROTEIN (AFU_ORTHOLOGUE AFUA_5G14830)"/>
    <property type="match status" value="1"/>
</dbReference>
<proteinExistence type="predicted"/>
<name>A0ABW0MEM2_9BURK</name>
<dbReference type="EMBL" id="JBHSMT010000029">
    <property type="protein sequence ID" value="MFC5475901.1"/>
    <property type="molecule type" value="Genomic_DNA"/>
</dbReference>
<evidence type="ECO:0000313" key="3">
    <source>
        <dbReference type="Proteomes" id="UP001596045"/>
    </source>
</evidence>
<keyword evidence="3" id="KW-1185">Reference proteome</keyword>
<organism evidence="2 3">
    <name type="scientific">Paraherbaspirillum soli</name>
    <dbReference type="NCBI Taxonomy" id="631222"/>
    <lineage>
        <taxon>Bacteria</taxon>
        <taxon>Pseudomonadati</taxon>
        <taxon>Pseudomonadota</taxon>
        <taxon>Betaproteobacteria</taxon>
        <taxon>Burkholderiales</taxon>
        <taxon>Oxalobacteraceae</taxon>
        <taxon>Paraherbaspirillum</taxon>
    </lineage>
</organism>
<evidence type="ECO:0000259" key="1">
    <source>
        <dbReference type="PROSITE" id="PS51819"/>
    </source>
</evidence>
<dbReference type="Gene3D" id="3.10.180.10">
    <property type="entry name" value="2,3-Dihydroxybiphenyl 1,2-Dioxygenase, domain 1"/>
    <property type="match status" value="1"/>
</dbReference>
<evidence type="ECO:0000313" key="2">
    <source>
        <dbReference type="EMBL" id="MFC5475901.1"/>
    </source>
</evidence>
<dbReference type="InterPro" id="IPR037523">
    <property type="entry name" value="VOC_core"/>
</dbReference>
<dbReference type="PANTHER" id="PTHR35006:SF2">
    <property type="entry name" value="GLYOXALASE FAMILY PROTEIN (AFU_ORTHOLOGUE AFUA_5G14830)"/>
    <property type="match status" value="1"/>
</dbReference>
<accession>A0ABW0MEM2</accession>
<sequence>MIDHLSIGTHQIDKSVEFYTNCLATLGYGLQHRDHTQAIFGIDGKWIFCLYPAEPGTSLLGHRSHVAFSAPSKTATAAFHQAALALGASTLREPGPRADINPEYYGTIVKDLDGHTIEVVHWDSAAGGNASDQ</sequence>
<reference evidence="3" key="1">
    <citation type="journal article" date="2019" name="Int. J. Syst. Evol. Microbiol.">
        <title>The Global Catalogue of Microorganisms (GCM) 10K type strain sequencing project: providing services to taxonomists for standard genome sequencing and annotation.</title>
        <authorList>
            <consortium name="The Broad Institute Genomics Platform"/>
            <consortium name="The Broad Institute Genome Sequencing Center for Infectious Disease"/>
            <person name="Wu L."/>
            <person name="Ma J."/>
        </authorList>
    </citation>
    <scope>NUCLEOTIDE SEQUENCE [LARGE SCALE GENOMIC DNA]</scope>
    <source>
        <strain evidence="3">JCM 17066</strain>
    </source>
</reference>
<comment type="caution">
    <text evidence="2">The sequence shown here is derived from an EMBL/GenBank/DDBJ whole genome shotgun (WGS) entry which is preliminary data.</text>
</comment>
<protein>
    <submittedName>
        <fullName evidence="2">VOC family protein</fullName>
    </submittedName>
</protein>
<dbReference type="SUPFAM" id="SSF54593">
    <property type="entry name" value="Glyoxalase/Bleomycin resistance protein/Dihydroxybiphenyl dioxygenase"/>
    <property type="match status" value="1"/>
</dbReference>
<dbReference type="RefSeq" id="WP_378999623.1">
    <property type="nucleotide sequence ID" value="NZ_JBHSMT010000029.1"/>
</dbReference>